<accession>A0A6U5KSY8</accession>
<sequence length="366" mass="41128">MATEIMPPFFRLWRASFVPGIVVRVAALMVSVRGDRDTNSLYGAYSNPNVEYGHYWATPANVLEDLSSFQRLYVKFGGCAWSQSSTMESYGSCSQYSGSEDEWWQNMGECRASNVAYSLYGVLPGDNSFWRRSGCSKSTFINSFFTLDGLYNFVAASNAKVSNAYSSSYCSEYSTDDNENSGSGDNRRLSGSGSGDGEESYSTLGCSSTGRFVEDIFDGESCYGANYLYTVDTLDNFNDSLEDHMQCTMIYKKNKIDYATQLLSYSQTCTITGEYKEFCPDPHGVLMTYEYNLAVAQNYPNYVPNIQRQYGYYQNDWSSPSDARLLKKSGGSLFFAFGSLFFVMGFYIRYKRERPEFKCNVQGVGA</sequence>
<evidence type="ECO:0000313" key="4">
    <source>
        <dbReference type="EMBL" id="CAD8898651.1"/>
    </source>
</evidence>
<dbReference type="EMBL" id="HBFR01035487">
    <property type="protein sequence ID" value="CAD8898651.1"/>
    <property type="molecule type" value="Transcribed_RNA"/>
</dbReference>
<evidence type="ECO:0000256" key="2">
    <source>
        <dbReference type="SAM" id="Phobius"/>
    </source>
</evidence>
<keyword evidence="2" id="KW-0472">Membrane</keyword>
<gene>
    <name evidence="3" type="ORF">CHYS00102_LOCUS25866</name>
    <name evidence="4" type="ORF">CHYS00102_LOCUS25867</name>
</gene>
<dbReference type="AlphaFoldDB" id="A0A6U5KSY8"/>
<keyword evidence="2" id="KW-0812">Transmembrane</keyword>
<keyword evidence="2" id="KW-1133">Transmembrane helix</keyword>
<evidence type="ECO:0000256" key="1">
    <source>
        <dbReference type="SAM" id="MobiDB-lite"/>
    </source>
</evidence>
<reference evidence="4" key="1">
    <citation type="submission" date="2021-01" db="EMBL/GenBank/DDBJ databases">
        <authorList>
            <person name="Corre E."/>
            <person name="Pelletier E."/>
            <person name="Niang G."/>
            <person name="Scheremetjew M."/>
            <person name="Finn R."/>
            <person name="Kale V."/>
            <person name="Holt S."/>
            <person name="Cochrane G."/>
            <person name="Meng A."/>
            <person name="Brown T."/>
            <person name="Cohen L."/>
        </authorList>
    </citation>
    <scope>NUCLEOTIDE SEQUENCE</scope>
    <source>
        <strain evidence="4">308</strain>
    </source>
</reference>
<dbReference type="EMBL" id="HBFR01035486">
    <property type="protein sequence ID" value="CAD8898650.1"/>
    <property type="molecule type" value="Transcribed_RNA"/>
</dbReference>
<evidence type="ECO:0000313" key="3">
    <source>
        <dbReference type="EMBL" id="CAD8898650.1"/>
    </source>
</evidence>
<proteinExistence type="predicted"/>
<name>A0A6U5KSY8_9STRA</name>
<feature type="transmembrane region" description="Helical" evidence="2">
    <location>
        <begin position="330"/>
        <end position="348"/>
    </location>
</feature>
<protein>
    <submittedName>
        <fullName evidence="4">Uncharacterized protein</fullName>
    </submittedName>
</protein>
<feature type="region of interest" description="Disordered" evidence="1">
    <location>
        <begin position="175"/>
        <end position="202"/>
    </location>
</feature>
<organism evidence="4">
    <name type="scientific">Corethron hystrix</name>
    <dbReference type="NCBI Taxonomy" id="216773"/>
    <lineage>
        <taxon>Eukaryota</taxon>
        <taxon>Sar</taxon>
        <taxon>Stramenopiles</taxon>
        <taxon>Ochrophyta</taxon>
        <taxon>Bacillariophyta</taxon>
        <taxon>Coscinodiscophyceae</taxon>
        <taxon>Corethrophycidae</taxon>
        <taxon>Corethrales</taxon>
        <taxon>Corethraceae</taxon>
        <taxon>Corethron</taxon>
    </lineage>
</organism>